<evidence type="ECO:0000313" key="2">
    <source>
        <dbReference type="EMBL" id="EDP18436.1"/>
    </source>
</evidence>
<dbReference type="Proteomes" id="UP000005396">
    <property type="component" value="Unassembled WGS sequence"/>
</dbReference>
<accession>A8RKG3</accession>
<reference evidence="2 3" key="1">
    <citation type="submission" date="2007-08" db="EMBL/GenBank/DDBJ databases">
        <authorList>
            <person name="Fulton L."/>
            <person name="Clifton S."/>
            <person name="Fulton B."/>
            <person name="Xu J."/>
            <person name="Minx P."/>
            <person name="Pepin K.H."/>
            <person name="Johnson M."/>
            <person name="Thiruvilangam P."/>
            <person name="Bhonagiri V."/>
            <person name="Nash W.E."/>
            <person name="Mardis E.R."/>
            <person name="Wilson R.K."/>
        </authorList>
    </citation>
    <scope>NUCLEOTIDE SEQUENCE [LARGE SCALE GENOMIC DNA]</scope>
    <source>
        <strain evidence="3">ATCC BAA-613 / DSM 15670 / CCUG 46953 / JCM 12243 / WAL 16351</strain>
    </source>
</reference>
<proteinExistence type="predicted"/>
<dbReference type="HOGENOM" id="CLU_207042_0_0_9"/>
<reference evidence="2 3" key="2">
    <citation type="submission" date="2007-09" db="EMBL/GenBank/DDBJ databases">
        <title>Draft genome sequence of Clostridium bolteae (ATCC BAA-613).</title>
        <authorList>
            <person name="Sudarsanam P."/>
            <person name="Ley R."/>
            <person name="Guruge J."/>
            <person name="Turnbaugh P.J."/>
            <person name="Mahowald M."/>
            <person name="Liep D."/>
            <person name="Gordon J."/>
        </authorList>
    </citation>
    <scope>NUCLEOTIDE SEQUENCE [LARGE SCALE GENOMIC DNA]</scope>
    <source>
        <strain evidence="3">ATCC BAA-613 / DSM 15670 / CCUG 46953 / JCM 12243 / WAL 16351</strain>
    </source>
</reference>
<organism evidence="2 3">
    <name type="scientific">Enterocloster bolteae (strain ATCC BAA-613 / DSM 15670 / CCUG 46953 / JCM 12243 / WAL 16351)</name>
    <name type="common">Clostridium bolteae</name>
    <dbReference type="NCBI Taxonomy" id="411902"/>
    <lineage>
        <taxon>Bacteria</taxon>
        <taxon>Bacillati</taxon>
        <taxon>Bacillota</taxon>
        <taxon>Clostridia</taxon>
        <taxon>Lachnospirales</taxon>
        <taxon>Lachnospiraceae</taxon>
        <taxon>Enterocloster</taxon>
    </lineage>
</organism>
<gene>
    <name evidence="2" type="ORF">CLOBOL_01307</name>
</gene>
<comment type="caution">
    <text evidence="2">The sequence shown here is derived from an EMBL/GenBank/DDBJ whole genome shotgun (WGS) entry which is preliminary data.</text>
</comment>
<dbReference type="PaxDb" id="411902-CLOBOL_01307"/>
<dbReference type="AlphaFoldDB" id="A8RKG3"/>
<feature type="region of interest" description="Disordered" evidence="1">
    <location>
        <begin position="19"/>
        <end position="48"/>
    </location>
</feature>
<evidence type="ECO:0000256" key="1">
    <source>
        <dbReference type="SAM" id="MobiDB-lite"/>
    </source>
</evidence>
<sequence>MGAGEAEAGCGAGITKAAENGFKQDSGDPTRAIGSAWNPFPRLRQGYA</sequence>
<protein>
    <submittedName>
        <fullName evidence="2">Uncharacterized protein</fullName>
    </submittedName>
</protein>
<evidence type="ECO:0000313" key="3">
    <source>
        <dbReference type="Proteomes" id="UP000005396"/>
    </source>
</evidence>
<dbReference type="EMBL" id="ABCC02000015">
    <property type="protein sequence ID" value="EDP18436.1"/>
    <property type="molecule type" value="Genomic_DNA"/>
</dbReference>
<name>A8RKG3_ENTBW</name>